<dbReference type="SUPFAM" id="SSF53098">
    <property type="entry name" value="Ribonuclease H-like"/>
    <property type="match status" value="1"/>
</dbReference>
<feature type="compositionally biased region" description="Acidic residues" evidence="3">
    <location>
        <begin position="1237"/>
        <end position="1270"/>
    </location>
</feature>
<feature type="compositionally biased region" description="Basic and acidic residues" evidence="3">
    <location>
        <begin position="51"/>
        <end position="66"/>
    </location>
</feature>
<gene>
    <name evidence="5" type="ORF">WHR41_02949</name>
</gene>
<keyword evidence="6" id="KW-1185">Reference proteome</keyword>
<feature type="compositionally biased region" description="Polar residues" evidence="3">
    <location>
        <begin position="898"/>
        <end position="908"/>
    </location>
</feature>
<keyword evidence="1" id="KW-0540">Nuclease</keyword>
<evidence type="ECO:0000313" key="5">
    <source>
        <dbReference type="EMBL" id="KAL1588244.1"/>
    </source>
</evidence>
<evidence type="ECO:0000313" key="6">
    <source>
        <dbReference type="Proteomes" id="UP000803884"/>
    </source>
</evidence>
<evidence type="ECO:0000256" key="2">
    <source>
        <dbReference type="ARBA" id="ARBA00022801"/>
    </source>
</evidence>
<dbReference type="InterPro" id="IPR002562">
    <property type="entry name" value="3'-5'_exonuclease_dom"/>
</dbReference>
<feature type="compositionally biased region" description="Polar residues" evidence="3">
    <location>
        <begin position="695"/>
        <end position="708"/>
    </location>
</feature>
<dbReference type="GO" id="GO:0005634">
    <property type="term" value="C:nucleus"/>
    <property type="evidence" value="ECO:0007669"/>
    <property type="project" value="TreeGrafter"/>
</dbReference>
<sequence>MRPTRSPIPPRSQEHKDTQHPASTPSPTFGAGLPSLERPMAPSPAALARGTKQEQMEKELSSRKSRIDQLEGEIKYLEDGYRELEKRLEGDKTTLRAEMQQANAEYEAQLKQIRSEVEAQMKEAQQFLEASKTWAFKEGRQAGEEETQRTLQARMRDLEAQHMEMSSAVEKAIQERPNMRKELEQEVLERENKLDNRLASIRSLIQALKREALAEVERARKDFDADAESRYRDLNSVSVEVRRQESDAQRRINERMKELELLGERKVHRSDYVAYRNLFSHVHDEGFAFDKELREVQILLEQKSFAEEKTDQVSEPASGDKGLLDSSKTRALGLKRLASQVKEFRKHLSATDSRLKNEAHMSRLQTYQTRYTDIQSAGVVLGAALFPASINALKSVKDRTLAQYSEISRQMEVASNNTLREELAKQRTALSAEYGAIRSSMNLAYLDRKIQIYETLKLEDFAHKAVFMGTIDLREEFENLLNERDEGTSSKSSKPPGFRLANRFNREMVRGFRVGLEKLEADIRKRAFIQQLLNQHGAEEEKLDKVIDERKEDALEELDSERTKLLGLQKSVRSAAKTMKSRRLPSAPDPRPKENRMKPLPAQNETLTPLEEKRLEGIRERSAQLDSMLSDKNKLDDDTRARYKRERAMLSLDWQELNIRRAASKLRACRGAKQRARYQGQIRRSTAIRREIQQRLGNLSRHTSTSKPSAGARQTLDRTNRDDSMESSPNAPSEEIRAGSTQKEEKTRDAFGSVSAQDGRMSPPKEATDTETQPGGAARILVDMVSPSEASESAKQPQSTVDTQSSSRSETRNPGFRRLNFTSTAPKHAPQDFYARWNTQEGRSWGSPSFREGEAPTDPADVWSSFSSSAEHDILSKQESAPGSGEQGDGLTGATDPNGVNPQLSSDRTVNDGACDASTDAMSGTFTDDNAKNSMQAPASSISPGTTNVSTSSNNVVADMVPEPDEEIALLYDMPASVKRAAFMASRNSTSQFWKYNMYRNAAGEAPTRHYCTTYEQTEAQIAKFLDEKVVGFDLEWEKSSRPGVDSPKRCVSLMQIAAEGKVALFHLAVFRGGDSAEDLLPPALRAFLEDPSILKVGVNIGGDATRMKNCFGVEMRGNIELSHLFRLVKYGEKSPGKVNRTLVALAEQVKEVLHLPLSKGSVRTSSWSKRLDNEQIDYAVSDAYAGLRLFHELEKSRRAMPSKPPRPAFQELRLPITLGAGIVVPPKAKKTKVVPEPEEDPAEEPEPTAALEEEPDSEEDYYDAPEDPSLDSQSAAAGDPLPEITYPTLPTLASSDSSDLDSDYSLPSDPLEPPPSHPRTTPALPTPEALAAQTWATTWQAQLPAAYNLQVSQPHLRAYHVWHHQGFALQETAALLRREPPLALSTVVSYIAEVLQKEDLEFEPARAREVLGRLPVSVRGRYARLYAKVQRAT</sequence>
<feature type="region of interest" description="Disordered" evidence="3">
    <location>
        <begin position="1229"/>
        <end position="1326"/>
    </location>
</feature>
<dbReference type="RefSeq" id="XP_069231349.1">
    <property type="nucleotide sequence ID" value="XM_069371555.1"/>
</dbReference>
<dbReference type="GO" id="GO:0008408">
    <property type="term" value="F:3'-5' exonuclease activity"/>
    <property type="evidence" value="ECO:0007669"/>
    <property type="project" value="InterPro"/>
</dbReference>
<dbReference type="CDD" id="cd06141">
    <property type="entry name" value="WRN_exo"/>
    <property type="match status" value="1"/>
</dbReference>
<protein>
    <recommendedName>
        <fullName evidence="4">3'-5' exonuclease domain-containing protein</fullName>
    </recommendedName>
</protein>
<dbReference type="PANTHER" id="PTHR13620:SF104">
    <property type="entry name" value="EXONUCLEASE 3'-5' DOMAIN-CONTAINING PROTEIN 2"/>
    <property type="match status" value="1"/>
</dbReference>
<dbReference type="SMART" id="SM00474">
    <property type="entry name" value="35EXOc"/>
    <property type="match status" value="1"/>
</dbReference>
<dbReference type="GO" id="GO:0003676">
    <property type="term" value="F:nucleic acid binding"/>
    <property type="evidence" value="ECO:0007669"/>
    <property type="project" value="InterPro"/>
</dbReference>
<feature type="compositionally biased region" description="Low complexity" evidence="3">
    <location>
        <begin position="1288"/>
        <end position="1310"/>
    </location>
</feature>
<dbReference type="GO" id="GO:0006139">
    <property type="term" value="P:nucleobase-containing compound metabolic process"/>
    <property type="evidence" value="ECO:0007669"/>
    <property type="project" value="InterPro"/>
</dbReference>
<dbReference type="Pfam" id="PF01612">
    <property type="entry name" value="DNA_pol_A_exo1"/>
    <property type="match status" value="1"/>
</dbReference>
<evidence type="ECO:0000259" key="4">
    <source>
        <dbReference type="SMART" id="SM00474"/>
    </source>
</evidence>
<dbReference type="GeneID" id="96004393"/>
<organism evidence="5 6">
    <name type="scientific">Cladosporium halotolerans</name>
    <dbReference type="NCBI Taxonomy" id="1052096"/>
    <lineage>
        <taxon>Eukaryota</taxon>
        <taxon>Fungi</taxon>
        <taxon>Dikarya</taxon>
        <taxon>Ascomycota</taxon>
        <taxon>Pezizomycotina</taxon>
        <taxon>Dothideomycetes</taxon>
        <taxon>Dothideomycetidae</taxon>
        <taxon>Cladosporiales</taxon>
        <taxon>Cladosporiaceae</taxon>
        <taxon>Cladosporium</taxon>
    </lineage>
</organism>
<dbReference type="Gene3D" id="3.30.420.10">
    <property type="entry name" value="Ribonuclease H-like superfamily/Ribonuclease H"/>
    <property type="match status" value="1"/>
</dbReference>
<dbReference type="InterPro" id="IPR036397">
    <property type="entry name" value="RNaseH_sf"/>
</dbReference>
<feature type="compositionally biased region" description="Polar residues" evidence="3">
    <location>
        <begin position="788"/>
        <end position="808"/>
    </location>
</feature>
<feature type="region of interest" description="Disordered" evidence="3">
    <location>
        <begin position="1"/>
        <end position="66"/>
    </location>
</feature>
<dbReference type="GO" id="GO:0005737">
    <property type="term" value="C:cytoplasm"/>
    <property type="evidence" value="ECO:0007669"/>
    <property type="project" value="TreeGrafter"/>
</dbReference>
<reference evidence="5 6" key="1">
    <citation type="journal article" date="2020" name="Microbiol. Resour. Announc.">
        <title>Draft Genome Sequence of a Cladosporium Species Isolated from the Mesophotic Ascidian Didemnum maculosum.</title>
        <authorList>
            <person name="Gioti A."/>
            <person name="Siaperas R."/>
            <person name="Nikolaivits E."/>
            <person name="Le Goff G."/>
            <person name="Ouazzani J."/>
            <person name="Kotoulas G."/>
            <person name="Topakas E."/>
        </authorList>
    </citation>
    <scope>NUCLEOTIDE SEQUENCE [LARGE SCALE GENOMIC DNA]</scope>
    <source>
        <strain evidence="5 6">TM138-S3</strain>
    </source>
</reference>
<dbReference type="Proteomes" id="UP000803884">
    <property type="component" value="Unassembled WGS sequence"/>
</dbReference>
<feature type="region of interest" description="Disordered" evidence="3">
    <location>
        <begin position="667"/>
        <end position="953"/>
    </location>
</feature>
<feature type="compositionally biased region" description="Pro residues" evidence="3">
    <location>
        <begin position="1"/>
        <end position="10"/>
    </location>
</feature>
<feature type="compositionally biased region" description="Polar residues" evidence="3">
    <location>
        <begin position="920"/>
        <end position="945"/>
    </location>
</feature>
<dbReference type="PANTHER" id="PTHR13620">
    <property type="entry name" value="3-5 EXONUCLEASE"/>
    <property type="match status" value="1"/>
</dbReference>
<feature type="compositionally biased region" description="Basic residues" evidence="3">
    <location>
        <begin position="667"/>
        <end position="676"/>
    </location>
</feature>
<feature type="domain" description="3'-5' exonuclease" evidence="4">
    <location>
        <begin position="1009"/>
        <end position="1199"/>
    </location>
</feature>
<name>A0AB34KYP3_9PEZI</name>
<evidence type="ECO:0000256" key="1">
    <source>
        <dbReference type="ARBA" id="ARBA00022722"/>
    </source>
</evidence>
<accession>A0AB34KYP3</accession>
<feature type="compositionally biased region" description="Basic and acidic residues" evidence="3">
    <location>
        <begin position="715"/>
        <end position="724"/>
    </location>
</feature>
<proteinExistence type="predicted"/>
<dbReference type="InterPro" id="IPR012337">
    <property type="entry name" value="RNaseH-like_sf"/>
</dbReference>
<evidence type="ECO:0000256" key="3">
    <source>
        <dbReference type="SAM" id="MobiDB-lite"/>
    </source>
</evidence>
<dbReference type="InterPro" id="IPR051132">
    <property type="entry name" value="3-5_Exonuclease_domain"/>
</dbReference>
<keyword evidence="2" id="KW-0378">Hydrolase</keyword>
<comment type="caution">
    <text evidence="5">The sequence shown here is derived from an EMBL/GenBank/DDBJ whole genome shotgun (WGS) entry which is preliminary data.</text>
</comment>
<dbReference type="EMBL" id="JAAQHG020000007">
    <property type="protein sequence ID" value="KAL1588244.1"/>
    <property type="molecule type" value="Genomic_DNA"/>
</dbReference>
<feature type="compositionally biased region" description="Basic and acidic residues" evidence="3">
    <location>
        <begin position="734"/>
        <end position="749"/>
    </location>
</feature>
<feature type="region of interest" description="Disordered" evidence="3">
    <location>
        <begin position="571"/>
        <end position="610"/>
    </location>
</feature>